<keyword evidence="2" id="KW-1185">Reference proteome</keyword>
<comment type="caution">
    <text evidence="1">The sequence shown here is derived from an EMBL/GenBank/DDBJ whole genome shotgun (WGS) entry which is preliminary data.</text>
</comment>
<dbReference type="Proteomes" id="UP001162483">
    <property type="component" value="Unassembled WGS sequence"/>
</dbReference>
<gene>
    <name evidence="1" type="ORF">SPARVUS_LOCUS10501243</name>
</gene>
<feature type="non-terminal residue" evidence="1">
    <location>
        <position position="35"/>
    </location>
</feature>
<reference evidence="1" key="1">
    <citation type="submission" date="2023-05" db="EMBL/GenBank/DDBJ databases">
        <authorList>
            <person name="Stuckert A."/>
        </authorList>
    </citation>
    <scope>NUCLEOTIDE SEQUENCE</scope>
</reference>
<evidence type="ECO:0000313" key="1">
    <source>
        <dbReference type="EMBL" id="CAI9587036.1"/>
    </source>
</evidence>
<sequence length="35" mass="3596">MSCQSTPGEAHLPCLLTNAHQCCLSVPISAASPMP</sequence>
<proteinExistence type="predicted"/>
<name>A0ABN9EQB2_9NEOB</name>
<evidence type="ECO:0000313" key="2">
    <source>
        <dbReference type="Proteomes" id="UP001162483"/>
    </source>
</evidence>
<protein>
    <submittedName>
        <fullName evidence="1">Uncharacterized protein</fullName>
    </submittedName>
</protein>
<dbReference type="EMBL" id="CATNWA010015811">
    <property type="protein sequence ID" value="CAI9587036.1"/>
    <property type="molecule type" value="Genomic_DNA"/>
</dbReference>
<organism evidence="1 2">
    <name type="scientific">Staurois parvus</name>
    <dbReference type="NCBI Taxonomy" id="386267"/>
    <lineage>
        <taxon>Eukaryota</taxon>
        <taxon>Metazoa</taxon>
        <taxon>Chordata</taxon>
        <taxon>Craniata</taxon>
        <taxon>Vertebrata</taxon>
        <taxon>Euteleostomi</taxon>
        <taxon>Amphibia</taxon>
        <taxon>Batrachia</taxon>
        <taxon>Anura</taxon>
        <taxon>Neobatrachia</taxon>
        <taxon>Ranoidea</taxon>
        <taxon>Ranidae</taxon>
        <taxon>Staurois</taxon>
    </lineage>
</organism>
<accession>A0ABN9EQB2</accession>